<evidence type="ECO:0000313" key="3">
    <source>
        <dbReference type="EMBL" id="AHB48240.1"/>
    </source>
</evidence>
<accession>V5SDW3</accession>
<dbReference type="Pfam" id="PF06181">
    <property type="entry name" value="Urate_ox_N"/>
    <property type="match status" value="1"/>
</dbReference>
<gene>
    <name evidence="3" type="ORF">W911_07360</name>
</gene>
<evidence type="ECO:0000259" key="2">
    <source>
        <dbReference type="Pfam" id="PF06181"/>
    </source>
</evidence>
<dbReference type="KEGG" id="hni:W911_07360"/>
<organism evidence="3 4">
    <name type="scientific">Hyphomicrobium nitrativorans NL23</name>
    <dbReference type="NCBI Taxonomy" id="1029756"/>
    <lineage>
        <taxon>Bacteria</taxon>
        <taxon>Pseudomonadati</taxon>
        <taxon>Pseudomonadota</taxon>
        <taxon>Alphaproteobacteria</taxon>
        <taxon>Hyphomicrobiales</taxon>
        <taxon>Hyphomicrobiaceae</taxon>
        <taxon>Hyphomicrobium</taxon>
    </lineage>
</organism>
<keyword evidence="1" id="KW-0812">Transmembrane</keyword>
<reference evidence="3 4" key="1">
    <citation type="journal article" date="2014" name="Genome Announc.">
        <title>Complete Genome Sequence of Hyphomicrobium nitrativorans Strain NL23, a Denitrifying Bacterium Isolated from Biofilm of a Methanol-Fed Denitrification System Treating Seawater at the Montreal Biodome.</title>
        <authorList>
            <person name="Martineau C."/>
            <person name="Villeneuve C."/>
            <person name="Mauffrey F."/>
            <person name="Villemur R."/>
        </authorList>
    </citation>
    <scope>NUCLEOTIDE SEQUENCE [LARGE SCALE GENOMIC DNA]</scope>
    <source>
        <strain evidence="3">NL23</strain>
    </source>
</reference>
<dbReference type="HOGENOM" id="CLU_115347_1_0_5"/>
<feature type="domain" description="Urate oxidase N-terminal" evidence="2">
    <location>
        <begin position="83"/>
        <end position="160"/>
    </location>
</feature>
<evidence type="ECO:0000313" key="4">
    <source>
        <dbReference type="Proteomes" id="UP000018542"/>
    </source>
</evidence>
<keyword evidence="4" id="KW-1185">Reference proteome</keyword>
<keyword evidence="1" id="KW-1133">Transmembrane helix</keyword>
<dbReference type="STRING" id="1029756.W911_07360"/>
<evidence type="ECO:0000256" key="1">
    <source>
        <dbReference type="SAM" id="Phobius"/>
    </source>
</evidence>
<dbReference type="RefSeq" id="WP_023786860.1">
    <property type="nucleotide sequence ID" value="NC_022997.1"/>
</dbReference>
<dbReference type="OrthoDB" id="9787495at2"/>
<dbReference type="AlphaFoldDB" id="V5SDW3"/>
<feature type="transmembrane region" description="Helical" evidence="1">
    <location>
        <begin position="147"/>
        <end position="165"/>
    </location>
</feature>
<sequence length="168" mass="18447">MDLSSLDLAVRVLHVAGVLIWIGHNWANVVQTPVFRRVLPHDPPEAVRDVFIAASKREHGIFRHASLVVVATGLYLLWRRGDLVDALLLSGPSAVIGLGAWIGTLMALNLWFIMWPHQKKVLGFIEAPTEERLRCARITFVASRTNTVLSVVTLILMIAGAHGGLSFG</sequence>
<keyword evidence="1" id="KW-0472">Membrane</keyword>
<name>V5SDW3_9HYPH</name>
<dbReference type="EMBL" id="CP006912">
    <property type="protein sequence ID" value="AHB48240.1"/>
    <property type="molecule type" value="Genomic_DNA"/>
</dbReference>
<protein>
    <submittedName>
        <fullName evidence="3">Membrane protein</fullName>
    </submittedName>
</protein>
<dbReference type="Proteomes" id="UP000018542">
    <property type="component" value="Chromosome"/>
</dbReference>
<feature type="transmembrane region" description="Helical" evidence="1">
    <location>
        <begin position="61"/>
        <end position="78"/>
    </location>
</feature>
<feature type="transmembrane region" description="Helical" evidence="1">
    <location>
        <begin position="90"/>
        <end position="112"/>
    </location>
</feature>
<proteinExistence type="predicted"/>
<dbReference type="InterPro" id="IPR010389">
    <property type="entry name" value="Urate_ox_N"/>
</dbReference>
<dbReference type="PATRIC" id="fig|1029756.8.peg.1542"/>